<feature type="binding site" evidence="5">
    <location>
        <position position="257"/>
    </location>
    <ligand>
        <name>NAD(+)</name>
        <dbReference type="ChEBI" id="CHEBI:57540"/>
    </ligand>
</feature>
<feature type="binding site" evidence="5">
    <location>
        <position position="232"/>
    </location>
    <ligand>
        <name>NAD(+)</name>
        <dbReference type="ChEBI" id="CHEBI:57540"/>
    </ligand>
</feature>
<dbReference type="EC" id="1.1.1.290" evidence="5"/>
<dbReference type="GO" id="GO:0046983">
    <property type="term" value="F:protein dimerization activity"/>
    <property type="evidence" value="ECO:0007669"/>
    <property type="project" value="InterPro"/>
</dbReference>
<feature type="domain" description="D-isomer specific 2-hydroxyacid dehydrogenase catalytic" evidence="6">
    <location>
        <begin position="14"/>
        <end position="277"/>
    </location>
</feature>
<dbReference type="InterPro" id="IPR036291">
    <property type="entry name" value="NAD(P)-bd_dom_sf"/>
</dbReference>
<dbReference type="NCBIfam" id="NF001309">
    <property type="entry name" value="PRK00257.1"/>
    <property type="match status" value="1"/>
</dbReference>
<dbReference type="CDD" id="cd12158">
    <property type="entry name" value="ErythrP_dh"/>
    <property type="match status" value="1"/>
</dbReference>
<evidence type="ECO:0000259" key="6">
    <source>
        <dbReference type="Pfam" id="PF00389"/>
    </source>
</evidence>
<dbReference type="PANTHER" id="PTHR42938:SF9">
    <property type="entry name" value="FORMATE DEHYDROGENASE 1"/>
    <property type="match status" value="1"/>
</dbReference>
<dbReference type="AlphaFoldDB" id="A0AB74U9R1"/>
<accession>A0AB74U9R1</accession>
<proteinExistence type="inferred from homology"/>
<feature type="binding site" evidence="5">
    <location>
        <position position="66"/>
    </location>
    <ligand>
        <name>substrate</name>
    </ligand>
</feature>
<dbReference type="PANTHER" id="PTHR42938">
    <property type="entry name" value="FORMATE DEHYDROGENASE 1"/>
    <property type="match status" value="1"/>
</dbReference>
<evidence type="ECO:0000259" key="7">
    <source>
        <dbReference type="Pfam" id="PF02826"/>
    </source>
</evidence>
<dbReference type="GO" id="GO:0005829">
    <property type="term" value="C:cytosol"/>
    <property type="evidence" value="ECO:0007669"/>
    <property type="project" value="TreeGrafter"/>
</dbReference>
<dbReference type="Pfam" id="PF11890">
    <property type="entry name" value="DUF3410"/>
    <property type="match status" value="1"/>
</dbReference>
<keyword evidence="1 5" id="KW-0963">Cytoplasm</keyword>
<dbReference type="EMBL" id="CP159578">
    <property type="protein sequence ID" value="XCJ78224.1"/>
    <property type="molecule type" value="Genomic_DNA"/>
</dbReference>
<dbReference type="GO" id="GO:0036001">
    <property type="term" value="P:'de novo' pyridoxal 5'-phosphate biosynthetic process"/>
    <property type="evidence" value="ECO:0007669"/>
    <property type="project" value="TreeGrafter"/>
</dbReference>
<feature type="active site" evidence="5">
    <location>
        <position position="237"/>
    </location>
</feature>
<evidence type="ECO:0000256" key="2">
    <source>
        <dbReference type="ARBA" id="ARBA00023002"/>
    </source>
</evidence>
<dbReference type="RefSeq" id="WP_353979241.1">
    <property type="nucleotide sequence ID" value="NZ_CP159578.1"/>
</dbReference>
<comment type="similarity">
    <text evidence="5">Belongs to the D-isomer specific 2-hydroxyacid dehydrogenase family. PdxB subfamily.</text>
</comment>
<dbReference type="SUPFAM" id="SSF52283">
    <property type="entry name" value="Formate/glycerate dehydrogenase catalytic domain-like"/>
    <property type="match status" value="1"/>
</dbReference>
<evidence type="ECO:0000259" key="8">
    <source>
        <dbReference type="Pfam" id="PF11890"/>
    </source>
</evidence>
<evidence type="ECO:0000313" key="9">
    <source>
        <dbReference type="EMBL" id="XCJ78224.1"/>
    </source>
</evidence>
<dbReference type="InterPro" id="IPR006140">
    <property type="entry name" value="D-isomer_DH_NAD-bd"/>
</dbReference>
<dbReference type="Gene3D" id="3.30.1370.170">
    <property type="match status" value="1"/>
</dbReference>
<feature type="binding site" evidence="5">
    <location>
        <position position="146"/>
    </location>
    <ligand>
        <name>NAD(+)</name>
        <dbReference type="ChEBI" id="CHEBI:57540"/>
    </ligand>
</feature>
<evidence type="ECO:0000256" key="1">
    <source>
        <dbReference type="ARBA" id="ARBA00022490"/>
    </source>
</evidence>
<feature type="domain" description="D-isomer specific 2-hydroxyacid dehydrogenase NAD-binding" evidence="7">
    <location>
        <begin position="110"/>
        <end position="256"/>
    </location>
</feature>
<sequence length="382" mass="41067">MRILVDENVPLAEAFFGELGEVTRQPGREMTAASVRDHDALVVRSITPVNAALVAGSRLKFVGTCTIGTDHVELAALREHGIGFANAPGCNAEAVVDYVLSSLLLLCERDGEDLFTKTVGIVGAGNVGGRLAARLAALGIAYLVCDPPRAEAEGDAGFVALDALIARADVICLHTPLVAAGAHATRHLLDRQRIEALAPGTMLLNAGRGDCLDGGALNERLARDADLRCVLDVWEHEPGIDETLYARVDLATPHIAGHSVDGKLRGTEMIYQALSRQLGLPARQSLARLTPAPWLPRLVLDAGTPRDDALRLCARACYDPRRDAMGLERYRRRLGMAQGFDAYRRDYPVRREFQTLEVALTAAAPELEAVLRGFGFGVATPE</sequence>
<dbReference type="Pfam" id="PF00389">
    <property type="entry name" value="2-Hacid_dh"/>
    <property type="match status" value="1"/>
</dbReference>
<dbReference type="Pfam" id="PF02826">
    <property type="entry name" value="2-Hacid_dh_C"/>
    <property type="match status" value="1"/>
</dbReference>
<organism evidence="9">
    <name type="scientific">Salinicola endophyticus</name>
    <dbReference type="NCBI Taxonomy" id="1949083"/>
    <lineage>
        <taxon>Bacteria</taxon>
        <taxon>Pseudomonadati</taxon>
        <taxon>Pseudomonadota</taxon>
        <taxon>Gammaproteobacteria</taxon>
        <taxon>Oceanospirillales</taxon>
        <taxon>Halomonadaceae</taxon>
        <taxon>Salinicola</taxon>
    </lineage>
</organism>
<feature type="active site" description="Proton donor" evidence="5">
    <location>
        <position position="254"/>
    </location>
</feature>
<dbReference type="InterPro" id="IPR020921">
    <property type="entry name" value="Erythronate-4-P_DHase"/>
</dbReference>
<dbReference type="InterPro" id="IPR024531">
    <property type="entry name" value="Erythronate-4-P_DHase_dimer"/>
</dbReference>
<dbReference type="GO" id="GO:0051287">
    <property type="term" value="F:NAD binding"/>
    <property type="evidence" value="ECO:0007669"/>
    <property type="project" value="InterPro"/>
</dbReference>
<keyword evidence="4 5" id="KW-0664">Pyridoxine biosynthesis</keyword>
<comment type="function">
    <text evidence="5">Catalyzes the oxidation of erythronate-4-phosphate to 3-hydroxy-2-oxo-4-phosphonooxybutanoate.</text>
</comment>
<name>A0AB74U9R1_9GAMM</name>
<protein>
    <recommendedName>
        <fullName evidence="5">Erythronate-4-phosphate dehydrogenase</fullName>
        <ecNumber evidence="5">1.1.1.290</ecNumber>
    </recommendedName>
</protein>
<comment type="subcellular location">
    <subcellularLocation>
        <location evidence="5">Cytoplasm</location>
    </subcellularLocation>
</comment>
<dbReference type="Gene3D" id="3.40.50.720">
    <property type="entry name" value="NAD(P)-binding Rossmann-like Domain"/>
    <property type="match status" value="2"/>
</dbReference>
<comment type="caution">
    <text evidence="5">Lacks conserved residue(s) required for the propagation of feature annotation.</text>
</comment>
<comment type="pathway">
    <text evidence="5">Cofactor biosynthesis; pyridoxine 5'-phosphate biosynthesis; pyridoxine 5'-phosphate from D-erythrose 4-phosphate: step 2/5.</text>
</comment>
<dbReference type="HAMAP" id="MF_01825">
    <property type="entry name" value="PdxB"/>
    <property type="match status" value="1"/>
</dbReference>
<dbReference type="InterPro" id="IPR038251">
    <property type="entry name" value="PdxB_dimer_sf"/>
</dbReference>
<feature type="binding site" evidence="5">
    <location>
        <position position="45"/>
    </location>
    <ligand>
        <name>substrate</name>
    </ligand>
</feature>
<keyword evidence="3 5" id="KW-0520">NAD</keyword>
<dbReference type="GO" id="GO:0008615">
    <property type="term" value="P:pyridoxine biosynthetic process"/>
    <property type="evidence" value="ECO:0007669"/>
    <property type="project" value="UniProtKB-UniRule"/>
</dbReference>
<keyword evidence="2 5" id="KW-0560">Oxidoreductase</keyword>
<comment type="subunit">
    <text evidence="5">Homodimer.</text>
</comment>
<dbReference type="InterPro" id="IPR006139">
    <property type="entry name" value="D-isomer_2_OHA_DH_cat_dom"/>
</dbReference>
<gene>
    <name evidence="5 9" type="primary">pdxB</name>
    <name evidence="9" type="ORF">ABV408_12335</name>
</gene>
<comment type="catalytic activity">
    <reaction evidence="5">
        <text>4-phospho-D-erythronate + NAD(+) = (R)-3-hydroxy-2-oxo-4-phosphooxybutanoate + NADH + H(+)</text>
        <dbReference type="Rhea" id="RHEA:18829"/>
        <dbReference type="ChEBI" id="CHEBI:15378"/>
        <dbReference type="ChEBI" id="CHEBI:57540"/>
        <dbReference type="ChEBI" id="CHEBI:57945"/>
        <dbReference type="ChEBI" id="CHEBI:58538"/>
        <dbReference type="ChEBI" id="CHEBI:58766"/>
        <dbReference type="EC" id="1.1.1.290"/>
    </reaction>
</comment>
<feature type="domain" description="Erythronate-4-phosphate dehydrogenase dimerisation" evidence="8">
    <location>
        <begin position="289"/>
        <end position="362"/>
    </location>
</feature>
<feature type="active site" evidence="5">
    <location>
        <position position="208"/>
    </location>
</feature>
<reference evidence="9" key="1">
    <citation type="submission" date="2024-06" db="EMBL/GenBank/DDBJ databases">
        <title>Complete genome of Salinicola endophyticus HNIBRBA4755.</title>
        <authorList>
            <person name="Shin S.Y."/>
            <person name="Kang H."/>
            <person name="Song J."/>
        </authorList>
    </citation>
    <scope>NUCLEOTIDE SEQUENCE</scope>
    <source>
        <strain evidence="9">HNIBRBA4755</strain>
    </source>
</reference>
<evidence type="ECO:0000256" key="4">
    <source>
        <dbReference type="ARBA" id="ARBA00023096"/>
    </source>
</evidence>
<evidence type="ECO:0000256" key="3">
    <source>
        <dbReference type="ARBA" id="ARBA00023027"/>
    </source>
</evidence>
<feature type="binding site" evidence="5">
    <location>
        <position position="175"/>
    </location>
    <ligand>
        <name>NAD(+)</name>
        <dbReference type="ChEBI" id="CHEBI:57540"/>
    </ligand>
</feature>
<dbReference type="GO" id="GO:0033711">
    <property type="term" value="F:4-phosphoerythronate dehydrogenase activity"/>
    <property type="evidence" value="ECO:0007669"/>
    <property type="project" value="UniProtKB-EC"/>
</dbReference>
<evidence type="ECO:0000256" key="5">
    <source>
        <dbReference type="HAMAP-Rule" id="MF_01825"/>
    </source>
</evidence>
<dbReference type="SUPFAM" id="SSF51735">
    <property type="entry name" value="NAD(P)-binding Rossmann-fold domains"/>
    <property type="match status" value="1"/>
</dbReference>